<dbReference type="CDD" id="cd18873">
    <property type="entry name" value="NUDIX_NadM_like"/>
    <property type="match status" value="1"/>
</dbReference>
<dbReference type="EMBL" id="JAAGVY010000003">
    <property type="protein sequence ID" value="NEN22520.1"/>
    <property type="molecule type" value="Genomic_DNA"/>
</dbReference>
<comment type="caution">
    <text evidence="2">The sequence shown here is derived from an EMBL/GenBank/DDBJ whole genome shotgun (WGS) entry which is preliminary data.</text>
</comment>
<dbReference type="PANTHER" id="PTHR43736:SF4">
    <property type="entry name" value="SLR1690 PROTEIN"/>
    <property type="match status" value="1"/>
</dbReference>
<feature type="domain" description="Nudix hydrolase" evidence="1">
    <location>
        <begin position="12"/>
        <end position="164"/>
    </location>
</feature>
<dbReference type="InterPro" id="IPR000086">
    <property type="entry name" value="NUDIX_hydrolase_dom"/>
</dbReference>
<dbReference type="PROSITE" id="PS51462">
    <property type="entry name" value="NUDIX"/>
    <property type="match status" value="1"/>
</dbReference>
<evidence type="ECO:0000313" key="2">
    <source>
        <dbReference type="EMBL" id="NEN22520.1"/>
    </source>
</evidence>
<dbReference type="Gene3D" id="1.10.10.10">
    <property type="entry name" value="Winged helix-like DNA-binding domain superfamily/Winged helix DNA-binding domain"/>
    <property type="match status" value="1"/>
</dbReference>
<organism evidence="2 3">
    <name type="scientific">Cryomorpha ignava</name>
    <dbReference type="NCBI Taxonomy" id="101383"/>
    <lineage>
        <taxon>Bacteria</taxon>
        <taxon>Pseudomonadati</taxon>
        <taxon>Bacteroidota</taxon>
        <taxon>Flavobacteriia</taxon>
        <taxon>Flavobacteriales</taxon>
        <taxon>Cryomorphaceae</taxon>
        <taxon>Cryomorpha</taxon>
    </lineage>
</organism>
<dbReference type="PANTHER" id="PTHR43736">
    <property type="entry name" value="ADP-RIBOSE PYROPHOSPHATASE"/>
    <property type="match status" value="1"/>
</dbReference>
<name>A0A7K3WLJ4_9FLAO</name>
<proteinExistence type="predicted"/>
<dbReference type="Pfam" id="PF21906">
    <property type="entry name" value="WHD_NrtR"/>
    <property type="match status" value="1"/>
</dbReference>
<dbReference type="SUPFAM" id="SSF55811">
    <property type="entry name" value="Nudix"/>
    <property type="match status" value="1"/>
</dbReference>
<reference evidence="2 3" key="1">
    <citation type="submission" date="2020-02" db="EMBL/GenBank/DDBJ databases">
        <title>Out from the shadows clarifying the taxonomy of the family Cryomorphaceae and related taxa by utilizing the GTDB taxonomic framework.</title>
        <authorList>
            <person name="Bowman J.P."/>
        </authorList>
    </citation>
    <scope>NUCLEOTIDE SEQUENCE [LARGE SCALE GENOMIC DNA]</scope>
    <source>
        <strain evidence="2 3">QSSC 1-22</strain>
    </source>
</reference>
<accession>A0A7K3WLJ4</accession>
<dbReference type="InterPro" id="IPR036388">
    <property type="entry name" value="WH-like_DNA-bd_sf"/>
</dbReference>
<evidence type="ECO:0000259" key="1">
    <source>
        <dbReference type="PROSITE" id="PS51462"/>
    </source>
</evidence>
<sequence length="252" mass="29225">MGLKSVSETKLNPNVSVDCVIFGFDSEKLKVLLIDRGQEPGAESEKVYALPGNLIKTDENLDQAADRVLKELTGLKNIYLEQFGSFGNPDRLNKESDLQWLKSIRAEPDARVITVAYYSLIKIDQYELHASSFAKEAFWYDIDDLPTLGFDHLEIIEAGLKELKFKSKYEPLGFELLPEKFTLSQLKHLYEAILGTDLDKRNFRRKILKKDFLIPLEEKQIGVPHKPAQYFVFNKKKYEDYRQNVDDFYFQL</sequence>
<keyword evidence="2" id="KW-0378">Hydrolase</keyword>
<dbReference type="Pfam" id="PF00293">
    <property type="entry name" value="NUDIX"/>
    <property type="match status" value="1"/>
</dbReference>
<dbReference type="Proteomes" id="UP000486602">
    <property type="component" value="Unassembled WGS sequence"/>
</dbReference>
<dbReference type="AlphaFoldDB" id="A0A7K3WLJ4"/>
<gene>
    <name evidence="2" type="ORF">G3O08_03255</name>
</gene>
<dbReference type="InterPro" id="IPR036390">
    <property type="entry name" value="WH_DNA-bd_sf"/>
</dbReference>
<keyword evidence="3" id="KW-1185">Reference proteome</keyword>
<dbReference type="GO" id="GO:0016787">
    <property type="term" value="F:hydrolase activity"/>
    <property type="evidence" value="ECO:0007669"/>
    <property type="project" value="UniProtKB-KW"/>
</dbReference>
<evidence type="ECO:0000313" key="3">
    <source>
        <dbReference type="Proteomes" id="UP000486602"/>
    </source>
</evidence>
<dbReference type="RefSeq" id="WP_163283245.1">
    <property type="nucleotide sequence ID" value="NZ_JAAGVY010000003.1"/>
</dbReference>
<protein>
    <submittedName>
        <fullName evidence="2">NUDIX hydrolase</fullName>
    </submittedName>
</protein>
<dbReference type="Gene3D" id="3.90.79.10">
    <property type="entry name" value="Nucleoside Triphosphate Pyrophosphohydrolase"/>
    <property type="match status" value="1"/>
</dbReference>
<dbReference type="SUPFAM" id="SSF46785">
    <property type="entry name" value="Winged helix' DNA-binding domain"/>
    <property type="match status" value="1"/>
</dbReference>
<dbReference type="InterPro" id="IPR054105">
    <property type="entry name" value="WHD_NrtR"/>
</dbReference>
<dbReference type="InterPro" id="IPR015797">
    <property type="entry name" value="NUDIX_hydrolase-like_dom_sf"/>
</dbReference>